<feature type="compositionally biased region" description="Basic and acidic residues" evidence="3">
    <location>
        <begin position="123"/>
        <end position="137"/>
    </location>
</feature>
<dbReference type="InterPro" id="IPR046371">
    <property type="entry name" value="Bcl-2_BH1-3"/>
</dbReference>
<dbReference type="EMBL" id="KK852933">
    <property type="protein sequence ID" value="KDR13623.1"/>
    <property type="molecule type" value="Genomic_DNA"/>
</dbReference>
<accession>A0A067QWK2</accession>
<reference evidence="6 7" key="1">
    <citation type="journal article" date="2014" name="Nat. Commun.">
        <title>Molecular traces of alternative social organization in a termite genome.</title>
        <authorList>
            <person name="Terrapon N."/>
            <person name="Li C."/>
            <person name="Robertson H.M."/>
            <person name="Ji L."/>
            <person name="Meng X."/>
            <person name="Booth W."/>
            <person name="Chen Z."/>
            <person name="Childers C.P."/>
            <person name="Glastad K.M."/>
            <person name="Gokhale K."/>
            <person name="Gowin J."/>
            <person name="Gronenberg W."/>
            <person name="Hermansen R.A."/>
            <person name="Hu H."/>
            <person name="Hunt B.G."/>
            <person name="Huylmans A.K."/>
            <person name="Khalil S.M."/>
            <person name="Mitchell R.D."/>
            <person name="Munoz-Torres M.C."/>
            <person name="Mustard J.A."/>
            <person name="Pan H."/>
            <person name="Reese J.T."/>
            <person name="Scharf M.E."/>
            <person name="Sun F."/>
            <person name="Vogel H."/>
            <person name="Xiao J."/>
            <person name="Yang W."/>
            <person name="Yang Z."/>
            <person name="Yang Z."/>
            <person name="Zhou J."/>
            <person name="Zhu J."/>
            <person name="Brent C.S."/>
            <person name="Elsik C.G."/>
            <person name="Goodisman M.A."/>
            <person name="Liberles D.A."/>
            <person name="Roe R.M."/>
            <person name="Vargo E.L."/>
            <person name="Vilcinskas A."/>
            <person name="Wang J."/>
            <person name="Bornberg-Bauer E."/>
            <person name="Korb J."/>
            <person name="Zhang G."/>
            <person name="Liebig J."/>
        </authorList>
    </citation>
    <scope>NUCLEOTIDE SEQUENCE [LARGE SCALE GENOMIC DNA]</scope>
    <source>
        <tissue evidence="6">Whole organism</tissue>
    </source>
</reference>
<dbReference type="InterPro" id="IPR036834">
    <property type="entry name" value="Bcl-2-like_sf"/>
</dbReference>
<dbReference type="AlphaFoldDB" id="A0A067QWK2"/>
<evidence type="ECO:0000259" key="5">
    <source>
        <dbReference type="Pfam" id="PF00452"/>
    </source>
</evidence>
<dbReference type="GO" id="GO:0005741">
    <property type="term" value="C:mitochondrial outer membrane"/>
    <property type="evidence" value="ECO:0007669"/>
    <property type="project" value="TreeGrafter"/>
</dbReference>
<feature type="region of interest" description="Disordered" evidence="3">
    <location>
        <begin position="1"/>
        <end position="33"/>
    </location>
</feature>
<name>A0A067QWK2_ZOONE</name>
<dbReference type="OMA" id="NHAYKIA"/>
<dbReference type="GO" id="GO:0097192">
    <property type="term" value="P:extrinsic apoptotic signaling pathway in absence of ligand"/>
    <property type="evidence" value="ECO:0007669"/>
    <property type="project" value="TreeGrafter"/>
</dbReference>
<dbReference type="InterPro" id="IPR026298">
    <property type="entry name" value="Bcl-2_fam"/>
</dbReference>
<keyword evidence="4" id="KW-0472">Membrane</keyword>
<dbReference type="Proteomes" id="UP000027135">
    <property type="component" value="Unassembled WGS sequence"/>
</dbReference>
<evidence type="ECO:0000256" key="1">
    <source>
        <dbReference type="ARBA" id="ARBA00009458"/>
    </source>
</evidence>
<dbReference type="OrthoDB" id="6080198at2759"/>
<dbReference type="Pfam" id="PF00452">
    <property type="entry name" value="Bcl-2"/>
    <property type="match status" value="1"/>
</dbReference>
<dbReference type="PANTHER" id="PTHR11256">
    <property type="entry name" value="BCL-2 RELATED"/>
    <property type="match status" value="1"/>
</dbReference>
<dbReference type="GO" id="GO:0001836">
    <property type="term" value="P:release of cytochrome c from mitochondria"/>
    <property type="evidence" value="ECO:0007669"/>
    <property type="project" value="TreeGrafter"/>
</dbReference>
<protein>
    <submittedName>
        <fullName evidence="6">Apoptosis regulator BAX</fullName>
    </submittedName>
</protein>
<evidence type="ECO:0000256" key="4">
    <source>
        <dbReference type="SAM" id="Phobius"/>
    </source>
</evidence>
<dbReference type="SUPFAM" id="SSF56854">
    <property type="entry name" value="Bcl-2 inhibitors of programmed cell death"/>
    <property type="match status" value="1"/>
</dbReference>
<dbReference type="PANTHER" id="PTHR11256:SF21">
    <property type="entry name" value="BCL-2 BCL-2 HOMOLOGY REGION 1-3 DOMAIN-CONTAINING PROTEIN"/>
    <property type="match status" value="1"/>
</dbReference>
<evidence type="ECO:0000313" key="6">
    <source>
        <dbReference type="EMBL" id="KDR13623.1"/>
    </source>
</evidence>
<keyword evidence="2" id="KW-0053">Apoptosis</keyword>
<evidence type="ECO:0000256" key="2">
    <source>
        <dbReference type="ARBA" id="ARBA00022703"/>
    </source>
</evidence>
<dbReference type="PROSITE" id="PS50062">
    <property type="entry name" value="BCL2_FAMILY"/>
    <property type="match status" value="1"/>
</dbReference>
<feature type="transmembrane region" description="Helical" evidence="4">
    <location>
        <begin position="327"/>
        <end position="347"/>
    </location>
</feature>
<proteinExistence type="inferred from homology"/>
<dbReference type="STRING" id="136037.A0A067QWK2"/>
<dbReference type="GO" id="GO:0008630">
    <property type="term" value="P:intrinsic apoptotic signaling pathway in response to DNA damage"/>
    <property type="evidence" value="ECO:0007669"/>
    <property type="project" value="TreeGrafter"/>
</dbReference>
<dbReference type="InParanoid" id="A0A067QWK2"/>
<keyword evidence="7" id="KW-1185">Reference proteome</keyword>
<keyword evidence="4" id="KW-1133">Transmembrane helix</keyword>
<gene>
    <name evidence="6" type="ORF">L798_12459</name>
</gene>
<organism evidence="6 7">
    <name type="scientific">Zootermopsis nevadensis</name>
    <name type="common">Dampwood termite</name>
    <dbReference type="NCBI Taxonomy" id="136037"/>
    <lineage>
        <taxon>Eukaryota</taxon>
        <taxon>Metazoa</taxon>
        <taxon>Ecdysozoa</taxon>
        <taxon>Arthropoda</taxon>
        <taxon>Hexapoda</taxon>
        <taxon>Insecta</taxon>
        <taxon>Pterygota</taxon>
        <taxon>Neoptera</taxon>
        <taxon>Polyneoptera</taxon>
        <taxon>Dictyoptera</taxon>
        <taxon>Blattodea</taxon>
        <taxon>Blattoidea</taxon>
        <taxon>Termitoidae</taxon>
        <taxon>Termopsidae</taxon>
        <taxon>Zootermopsis</taxon>
    </lineage>
</organism>
<dbReference type="GO" id="GO:0051400">
    <property type="term" value="F:BH domain binding"/>
    <property type="evidence" value="ECO:0007669"/>
    <property type="project" value="TreeGrafter"/>
</dbReference>
<dbReference type="InterPro" id="IPR002475">
    <property type="entry name" value="Bcl2-like"/>
</dbReference>
<dbReference type="GO" id="GO:0042981">
    <property type="term" value="P:regulation of apoptotic process"/>
    <property type="evidence" value="ECO:0007669"/>
    <property type="project" value="InterPro"/>
</dbReference>
<evidence type="ECO:0000313" key="7">
    <source>
        <dbReference type="Proteomes" id="UP000027135"/>
    </source>
</evidence>
<evidence type="ECO:0000256" key="3">
    <source>
        <dbReference type="SAM" id="MobiDB-lite"/>
    </source>
</evidence>
<sequence length="352" mass="40425">MVQPIVRSHSDQEQEIEESTDAAVHPQLDDSGVRHSNAEDHLILPEDGELEGAVGYSPNARAIPEFNNMHAERRQSYWEGYSGSVAENRSLCQRRHSSGELSGRRWPYENYVGQSLSNQFGPGERRASTQLGPHERRSSNSWNITEILNHNHNQFAAQYVYPPGIPRETVLLGSQLYIRFLYDEILRLNLQAPEYLNPNNADPPLRNNDINCISQNLRQLANEFAQSELRHRVQERAESACLENLNFTTFSDLLFGLFQEGGVTSERVIVLFFFCSDLAIRALRNSLRDIFYLITYWSQRYIIEKLSVWVQEHGGWVAVLQESMNHAYKIAVITFCCFGIVAMCVYIRNNTH</sequence>
<keyword evidence="4" id="KW-0812">Transmembrane</keyword>
<dbReference type="Gene3D" id="1.10.437.10">
    <property type="entry name" value="Blc2-like"/>
    <property type="match status" value="1"/>
</dbReference>
<dbReference type="eggNOG" id="KOG4728">
    <property type="taxonomic scope" value="Eukaryota"/>
</dbReference>
<feature type="domain" description="Bcl-2 Bcl-2 homology region 1-3" evidence="5">
    <location>
        <begin position="217"/>
        <end position="316"/>
    </location>
</feature>
<comment type="similarity">
    <text evidence="1">Belongs to the Bcl-2 family.</text>
</comment>
<feature type="region of interest" description="Disordered" evidence="3">
    <location>
        <begin position="117"/>
        <end position="137"/>
    </location>
</feature>